<dbReference type="EMBL" id="NMUH01000422">
    <property type="protein sequence ID" value="MQL78895.1"/>
    <property type="molecule type" value="Genomic_DNA"/>
</dbReference>
<proteinExistence type="predicted"/>
<reference evidence="1" key="1">
    <citation type="submission" date="2017-07" db="EMBL/GenBank/DDBJ databases">
        <title>Taro Niue Genome Assembly and Annotation.</title>
        <authorList>
            <person name="Atibalentja N."/>
            <person name="Keating K."/>
            <person name="Fields C.J."/>
        </authorList>
    </citation>
    <scope>NUCLEOTIDE SEQUENCE</scope>
    <source>
        <strain evidence="1">Niue_2</strain>
        <tissue evidence="1">Leaf</tissue>
    </source>
</reference>
<name>A0A843U5Z4_COLES</name>
<gene>
    <name evidence="1" type="ORF">Taro_011321</name>
</gene>
<evidence type="ECO:0000313" key="1">
    <source>
        <dbReference type="EMBL" id="MQL78895.1"/>
    </source>
</evidence>
<organism evidence="1 2">
    <name type="scientific">Colocasia esculenta</name>
    <name type="common">Wild taro</name>
    <name type="synonym">Arum esculentum</name>
    <dbReference type="NCBI Taxonomy" id="4460"/>
    <lineage>
        <taxon>Eukaryota</taxon>
        <taxon>Viridiplantae</taxon>
        <taxon>Streptophyta</taxon>
        <taxon>Embryophyta</taxon>
        <taxon>Tracheophyta</taxon>
        <taxon>Spermatophyta</taxon>
        <taxon>Magnoliopsida</taxon>
        <taxon>Liliopsida</taxon>
        <taxon>Araceae</taxon>
        <taxon>Aroideae</taxon>
        <taxon>Colocasieae</taxon>
        <taxon>Colocasia</taxon>
    </lineage>
</organism>
<keyword evidence="2" id="KW-1185">Reference proteome</keyword>
<evidence type="ECO:0000313" key="2">
    <source>
        <dbReference type="Proteomes" id="UP000652761"/>
    </source>
</evidence>
<comment type="caution">
    <text evidence="1">The sequence shown here is derived from an EMBL/GenBank/DDBJ whole genome shotgun (WGS) entry which is preliminary data.</text>
</comment>
<protein>
    <submittedName>
        <fullName evidence="1">Uncharacterized protein</fullName>
    </submittedName>
</protein>
<accession>A0A843U5Z4</accession>
<dbReference type="Proteomes" id="UP000652761">
    <property type="component" value="Unassembled WGS sequence"/>
</dbReference>
<dbReference type="AlphaFoldDB" id="A0A843U5Z4"/>
<sequence length="97" mass="10662">MPHFRERGPESIKVPGMGLWLCGPQVRESRRLLVLHLVWSHTVAELGLHHQQCNLSFCSPRVVAPLIVEEAVPVAPPPPPPRVEVPPIVPVLPVVPA</sequence>